<dbReference type="PANTHER" id="PTHR47789">
    <property type="entry name" value="LAS SEVENTEEN-BINDING PROTEIN 5"/>
    <property type="match status" value="1"/>
</dbReference>
<dbReference type="GO" id="GO:0007034">
    <property type="term" value="P:vacuolar transport"/>
    <property type="evidence" value="ECO:0007669"/>
    <property type="project" value="UniProtKB-ARBA"/>
</dbReference>
<dbReference type="CDD" id="cd16980">
    <property type="entry name" value="VHS_Lsb5"/>
    <property type="match status" value="1"/>
</dbReference>
<feature type="region of interest" description="Disordered" evidence="1">
    <location>
        <begin position="551"/>
        <end position="657"/>
    </location>
</feature>
<dbReference type="PANTHER" id="PTHR47789:SF2">
    <property type="entry name" value="VHS DOMAIN-CONTAINING PROTEIN"/>
    <property type="match status" value="1"/>
</dbReference>
<dbReference type="PROSITE" id="PS50179">
    <property type="entry name" value="VHS"/>
    <property type="match status" value="1"/>
</dbReference>
<dbReference type="Gene3D" id="1.20.58.160">
    <property type="match status" value="1"/>
</dbReference>
<dbReference type="InterPro" id="IPR008942">
    <property type="entry name" value="ENTH_VHS"/>
</dbReference>
<dbReference type="SMART" id="SM00288">
    <property type="entry name" value="VHS"/>
    <property type="match status" value="1"/>
</dbReference>
<dbReference type="GO" id="GO:0007015">
    <property type="term" value="P:actin filament organization"/>
    <property type="evidence" value="ECO:0007669"/>
    <property type="project" value="InterPro"/>
</dbReference>
<feature type="region of interest" description="Disordered" evidence="1">
    <location>
        <begin position="454"/>
        <end position="490"/>
    </location>
</feature>
<feature type="compositionally biased region" description="Basic and acidic residues" evidence="1">
    <location>
        <begin position="724"/>
        <end position="736"/>
    </location>
</feature>
<feature type="compositionally biased region" description="Pro residues" evidence="1">
    <location>
        <begin position="621"/>
        <end position="631"/>
    </location>
</feature>
<protein>
    <recommendedName>
        <fullName evidence="2">VHS domain-containing protein</fullName>
    </recommendedName>
</protein>
<feature type="compositionally biased region" description="Basic residues" evidence="1">
    <location>
        <begin position="374"/>
        <end position="385"/>
    </location>
</feature>
<dbReference type="Gene3D" id="1.25.40.90">
    <property type="match status" value="1"/>
</dbReference>
<dbReference type="CDD" id="cd21383">
    <property type="entry name" value="GAT_GGA_Tom1-like"/>
    <property type="match status" value="1"/>
</dbReference>
<dbReference type="InterPro" id="IPR038425">
    <property type="entry name" value="GAT_sf"/>
</dbReference>
<dbReference type="GO" id="GO:0051666">
    <property type="term" value="P:actin cortical patch localization"/>
    <property type="evidence" value="ECO:0007669"/>
    <property type="project" value="TreeGrafter"/>
</dbReference>
<dbReference type="EMBL" id="BPQB01000107">
    <property type="protein sequence ID" value="GJE99365.1"/>
    <property type="molecule type" value="Genomic_DNA"/>
</dbReference>
<dbReference type="SUPFAM" id="SSF48464">
    <property type="entry name" value="ENTH/VHS domain"/>
    <property type="match status" value="1"/>
</dbReference>
<feature type="compositionally biased region" description="Low complexity" evidence="1">
    <location>
        <begin position="562"/>
        <end position="571"/>
    </location>
</feature>
<dbReference type="Pfam" id="PF00790">
    <property type="entry name" value="VHS"/>
    <property type="match status" value="1"/>
</dbReference>
<dbReference type="SUPFAM" id="SSF89009">
    <property type="entry name" value="GAT-like domain"/>
    <property type="match status" value="1"/>
</dbReference>
<gene>
    <name evidence="3" type="ORF">PsYK624_156190</name>
</gene>
<dbReference type="InterPro" id="IPR002014">
    <property type="entry name" value="VHS_dom"/>
</dbReference>
<feature type="domain" description="VHS" evidence="2">
    <location>
        <begin position="208"/>
        <end position="306"/>
    </location>
</feature>
<feature type="compositionally biased region" description="Polar residues" evidence="1">
    <location>
        <begin position="638"/>
        <end position="657"/>
    </location>
</feature>
<evidence type="ECO:0000259" key="2">
    <source>
        <dbReference type="PROSITE" id="PS50179"/>
    </source>
</evidence>
<feature type="compositionally biased region" description="Basic and acidic residues" evidence="1">
    <location>
        <begin position="1"/>
        <end position="11"/>
    </location>
</feature>
<feature type="region of interest" description="Disordered" evidence="1">
    <location>
        <begin position="363"/>
        <end position="385"/>
    </location>
</feature>
<feature type="compositionally biased region" description="Pro residues" evidence="1">
    <location>
        <begin position="84"/>
        <end position="98"/>
    </location>
</feature>
<reference evidence="3 4" key="1">
    <citation type="submission" date="2021-08" db="EMBL/GenBank/DDBJ databases">
        <title>Draft Genome Sequence of Phanerochaete sordida strain YK-624.</title>
        <authorList>
            <person name="Mori T."/>
            <person name="Dohra H."/>
            <person name="Suzuki T."/>
            <person name="Kawagishi H."/>
            <person name="Hirai H."/>
        </authorList>
    </citation>
    <scope>NUCLEOTIDE SEQUENCE [LARGE SCALE GENOMIC DNA]</scope>
    <source>
        <strain evidence="3 4">YK-624</strain>
    </source>
</reference>
<feature type="region of interest" description="Disordered" evidence="1">
    <location>
        <begin position="677"/>
        <end position="753"/>
    </location>
</feature>
<keyword evidence="4" id="KW-1185">Reference proteome</keyword>
<dbReference type="GO" id="GO:0035091">
    <property type="term" value="F:phosphatidylinositol binding"/>
    <property type="evidence" value="ECO:0007669"/>
    <property type="project" value="InterPro"/>
</dbReference>
<dbReference type="OrthoDB" id="10255964at2759"/>
<feature type="region of interest" description="Disordered" evidence="1">
    <location>
        <begin position="1"/>
        <end position="199"/>
    </location>
</feature>
<dbReference type="GO" id="GO:0006897">
    <property type="term" value="P:endocytosis"/>
    <property type="evidence" value="ECO:0007669"/>
    <property type="project" value="InterPro"/>
</dbReference>
<sequence>MKKLFGRDKPKPAKSPAAGVAKDLASPGGTGQENSHFFGHQHPQHDRNSIRVSSDDHWDIISSHDGNSPLLAGHNSPRAVSPFGGPPAVPPAVPPKPVPTTTKSLDRDGTQKLLKKQPPPSNQNGPAAIGILKALDPHPDAPQLRVENSDEQLGGSDHVSSRDDKKERKGFWERASERTREREREKERHRERERKEEEGQAELTRMIGYLTATASEDWSLVLEVCERASASETHAKEAMKALRKEFKYAEAPAQLSAARLWAIMLRNCREVFVLQCASRKFLDTLEDVLQASKTSPVVRERLLEVLAGAAYMSPSGKGHEKEGFRGLWRKVKAPEQPEEGIPFDTEDAMFNPPVPSFHEPPLTAKPADVPRRPSVAKHKNPSRHRVIPPEEDMRRLLQECKVGSGNASLLSEALAFAKPEDLKNKEIIREFYARCRASQELIFAQIPWASAGAERSRQAAGRGSPQLQKRTRSQDQPTGPVVVRQDSSEPVQATQEELLLAEILKANEELTDALRQYDDLERVGIERDTEERSKKETRIDRSQLYYDADGQMHLEPPQPHFAATSSHTPSPSSSPSPSPAPSVMVHSAHSHGGHPLPPVPPHASALSHSPGSFHAHLTPSLAPPPPAPHGPRQPLHSSARSRTPSPDRSSMTHSTQQYHEQYYHDAAAEIPAAVSRMRISDSDSASPESDEEPRVPTRPSAKALGKRRAPPPPDNDGFDPDDLFYEHGNESHRSDEFAEENDEEHPSPQLPWHHPVQYVYDAAAERHRELFQEGGLNGTAPGVVH</sequence>
<feature type="compositionally biased region" description="Basic and acidic residues" evidence="1">
    <location>
        <begin position="159"/>
        <end position="198"/>
    </location>
</feature>
<evidence type="ECO:0000313" key="4">
    <source>
        <dbReference type="Proteomes" id="UP000703269"/>
    </source>
</evidence>
<dbReference type="Proteomes" id="UP000703269">
    <property type="component" value="Unassembled WGS sequence"/>
</dbReference>
<name>A0A9P3GPL0_9APHY</name>
<feature type="compositionally biased region" description="Basic and acidic residues" evidence="1">
    <location>
        <begin position="43"/>
        <end position="59"/>
    </location>
</feature>
<feature type="compositionally biased region" description="Low complexity" evidence="1">
    <location>
        <begin position="602"/>
        <end position="620"/>
    </location>
</feature>
<dbReference type="AlphaFoldDB" id="A0A9P3GPL0"/>
<organism evidence="3 4">
    <name type="scientific">Phanerochaete sordida</name>
    <dbReference type="NCBI Taxonomy" id="48140"/>
    <lineage>
        <taxon>Eukaryota</taxon>
        <taxon>Fungi</taxon>
        <taxon>Dikarya</taxon>
        <taxon>Basidiomycota</taxon>
        <taxon>Agaricomycotina</taxon>
        <taxon>Agaricomycetes</taxon>
        <taxon>Polyporales</taxon>
        <taxon>Phanerochaetaceae</taxon>
        <taxon>Phanerochaete</taxon>
    </lineage>
</organism>
<dbReference type="GO" id="GO:0043130">
    <property type="term" value="F:ubiquitin binding"/>
    <property type="evidence" value="ECO:0007669"/>
    <property type="project" value="InterPro"/>
</dbReference>
<dbReference type="InterPro" id="IPR045007">
    <property type="entry name" value="LSB5"/>
</dbReference>
<evidence type="ECO:0000256" key="1">
    <source>
        <dbReference type="SAM" id="MobiDB-lite"/>
    </source>
</evidence>
<accession>A0A9P3GPL0</accession>
<comment type="caution">
    <text evidence="3">The sequence shown here is derived from an EMBL/GenBank/DDBJ whole genome shotgun (WGS) entry which is preliminary data.</text>
</comment>
<proteinExistence type="predicted"/>
<evidence type="ECO:0000313" key="3">
    <source>
        <dbReference type="EMBL" id="GJE99365.1"/>
    </source>
</evidence>
<dbReference type="GO" id="GO:0030479">
    <property type="term" value="C:actin cortical patch"/>
    <property type="evidence" value="ECO:0007669"/>
    <property type="project" value="TreeGrafter"/>
</dbReference>